<dbReference type="AlphaFoldDB" id="A0A085N7D5"/>
<dbReference type="EMBL" id="KL363254">
    <property type="protein sequence ID" value="KFD50355.1"/>
    <property type="molecule type" value="Genomic_DNA"/>
</dbReference>
<evidence type="ECO:0000313" key="2">
    <source>
        <dbReference type="EMBL" id="KFD65381.1"/>
    </source>
</evidence>
<keyword evidence="3" id="KW-1185">Reference proteome</keyword>
<proteinExistence type="predicted"/>
<reference evidence="2 3" key="1">
    <citation type="journal article" date="2014" name="Nat. Genet.">
        <title>Genome and transcriptome of the porcine whipworm Trichuris suis.</title>
        <authorList>
            <person name="Jex A.R."/>
            <person name="Nejsum P."/>
            <person name="Schwarz E.M."/>
            <person name="Hu L."/>
            <person name="Young N.D."/>
            <person name="Hall R.S."/>
            <person name="Korhonen P.K."/>
            <person name="Liao S."/>
            <person name="Thamsborg S."/>
            <person name="Xia J."/>
            <person name="Xu P."/>
            <person name="Wang S."/>
            <person name="Scheerlinck J.P."/>
            <person name="Hofmann A."/>
            <person name="Sternberg P.W."/>
            <person name="Wang J."/>
            <person name="Gasser R.B."/>
        </authorList>
    </citation>
    <scope>NUCLEOTIDE SEQUENCE [LARGE SCALE GENOMIC DNA]</scope>
    <source>
        <strain evidence="2">DCEP-RM93F</strain>
        <strain evidence="1">DCEP-RM93M</strain>
    </source>
</reference>
<evidence type="ECO:0000313" key="3">
    <source>
        <dbReference type="Proteomes" id="UP000030764"/>
    </source>
</evidence>
<accession>A0A085N7D5</accession>
<gene>
    <name evidence="1" type="ORF">M513_08737</name>
    <name evidence="2" type="ORF">M514_08737</name>
</gene>
<organism evidence="2">
    <name type="scientific">Trichuris suis</name>
    <name type="common">pig whipworm</name>
    <dbReference type="NCBI Taxonomy" id="68888"/>
    <lineage>
        <taxon>Eukaryota</taxon>
        <taxon>Metazoa</taxon>
        <taxon>Ecdysozoa</taxon>
        <taxon>Nematoda</taxon>
        <taxon>Enoplea</taxon>
        <taxon>Dorylaimia</taxon>
        <taxon>Trichinellida</taxon>
        <taxon>Trichuridae</taxon>
        <taxon>Trichuris</taxon>
    </lineage>
</organism>
<sequence length="190" mass="21779">MDRVSTELHDYGGFDCFRYGLSGVYCTWTPGADEKRYFPAHSKKRKPLHSSYPSFSVDGNSGTYFPWLFPSYPIRRFHSSGNFHTRVAKENSMAAGWDYSRLVTADFRDSSCLVSTGLKHVGCAPVRIHNEATKRLAEKSTRRESQCQIKFKVFKHAEEAVRYKRGYYSLSTGEETQTCRCASDVVKSYY</sequence>
<evidence type="ECO:0000313" key="1">
    <source>
        <dbReference type="EMBL" id="KFD50355.1"/>
    </source>
</evidence>
<dbReference type="Proteomes" id="UP000030764">
    <property type="component" value="Unassembled WGS sequence"/>
</dbReference>
<dbReference type="Proteomes" id="UP000030758">
    <property type="component" value="Unassembled WGS sequence"/>
</dbReference>
<dbReference type="EMBL" id="KL367539">
    <property type="protein sequence ID" value="KFD65381.1"/>
    <property type="molecule type" value="Genomic_DNA"/>
</dbReference>
<protein>
    <submittedName>
        <fullName evidence="2">Uncharacterized protein</fullName>
    </submittedName>
</protein>
<name>A0A085N7D5_9BILA</name>